<evidence type="ECO:0000313" key="3">
    <source>
        <dbReference type="Proteomes" id="UP000245829"/>
    </source>
</evidence>
<evidence type="ECO:0000313" key="2">
    <source>
        <dbReference type="EMBL" id="GBH34459.1"/>
    </source>
</evidence>
<gene>
    <name evidence="2" type="ORF">NZNM25_12500</name>
</gene>
<protein>
    <submittedName>
        <fullName evidence="2">Uncharacterized protein</fullName>
    </submittedName>
</protein>
<organism evidence="2 3">
    <name type="scientific">Nitrosopumilus zosterae</name>
    <dbReference type="NCBI Taxonomy" id="718286"/>
    <lineage>
        <taxon>Archaea</taxon>
        <taxon>Nitrososphaerota</taxon>
        <taxon>Nitrososphaeria</taxon>
        <taxon>Nitrosopumilales</taxon>
        <taxon>Nitrosopumilaceae</taxon>
        <taxon>Nitrosopumilus</taxon>
    </lineage>
</organism>
<proteinExistence type="predicted"/>
<comment type="caution">
    <text evidence="2">The sequence shown here is derived from an EMBL/GenBank/DDBJ whole genome shotgun (WGS) entry which is preliminary data.</text>
</comment>
<reference evidence="2 3" key="1">
    <citation type="submission" date="2018-05" db="EMBL/GenBank/DDBJ databases">
        <title>genome sequencing of Nitrosopumilus sp. NM25.</title>
        <authorList>
            <person name="Mori K."/>
            <person name="Nakagawa T."/>
        </authorList>
    </citation>
    <scope>NUCLEOTIDE SEQUENCE [LARGE SCALE GENOMIC DNA]</scope>
    <source>
        <strain evidence="2 3">NM25</strain>
    </source>
</reference>
<evidence type="ECO:0000256" key="1">
    <source>
        <dbReference type="SAM" id="MobiDB-lite"/>
    </source>
</evidence>
<accession>A0A2S2KS33</accession>
<name>A0A2S2KS33_9ARCH</name>
<feature type="compositionally biased region" description="Basic residues" evidence="1">
    <location>
        <begin position="66"/>
        <end position="76"/>
    </location>
</feature>
<sequence>MLNYYNEFLKYMATSKTRKVDAAELQKLQKDEKIRNDARRTGQKKGVSISTDKPKLKTEKVDRPARKTIKKRVAVR</sequence>
<feature type="compositionally biased region" description="Basic and acidic residues" evidence="1">
    <location>
        <begin position="52"/>
        <end position="65"/>
    </location>
</feature>
<dbReference type="EMBL" id="BGKI01000007">
    <property type="protein sequence ID" value="GBH34459.1"/>
    <property type="molecule type" value="Genomic_DNA"/>
</dbReference>
<keyword evidence="3" id="KW-1185">Reference proteome</keyword>
<dbReference type="AlphaFoldDB" id="A0A2S2KS33"/>
<feature type="region of interest" description="Disordered" evidence="1">
    <location>
        <begin position="33"/>
        <end position="76"/>
    </location>
</feature>
<dbReference type="Proteomes" id="UP000245829">
    <property type="component" value="Unassembled WGS sequence"/>
</dbReference>